<proteinExistence type="inferred from homology"/>
<dbReference type="InterPro" id="IPR002403">
    <property type="entry name" value="Cyt_P450_E_grp-IV"/>
</dbReference>
<keyword evidence="6 8" id="KW-0503">Monooxygenase</keyword>
<keyword evidence="4 8" id="KW-0560">Oxidoreductase</keyword>
<evidence type="ECO:0000256" key="4">
    <source>
        <dbReference type="ARBA" id="ARBA00023002"/>
    </source>
</evidence>
<comment type="caution">
    <text evidence="9">The sequence shown here is derived from an EMBL/GenBank/DDBJ whole genome shotgun (WGS) entry which is preliminary data.</text>
</comment>
<dbReference type="EMBL" id="WNWR01000275">
    <property type="protein sequence ID" value="KAE9985544.1"/>
    <property type="molecule type" value="Genomic_DNA"/>
</dbReference>
<evidence type="ECO:0000256" key="2">
    <source>
        <dbReference type="ARBA" id="ARBA00010617"/>
    </source>
</evidence>
<reference evidence="9 10" key="1">
    <citation type="submission" date="2019-07" db="EMBL/GenBank/DDBJ databases">
        <title>Venturia inaequalis Genome Resource.</title>
        <authorList>
            <person name="Lichtner F.J."/>
        </authorList>
    </citation>
    <scope>NUCLEOTIDE SEQUENCE [LARGE SCALE GENOMIC DNA]</scope>
    <source>
        <strain evidence="9 10">DMI_063113</strain>
    </source>
</reference>
<evidence type="ECO:0000256" key="7">
    <source>
        <dbReference type="PIRSR" id="PIRSR602403-1"/>
    </source>
</evidence>
<dbReference type="InterPro" id="IPR001128">
    <property type="entry name" value="Cyt_P450"/>
</dbReference>
<evidence type="ECO:0000313" key="9">
    <source>
        <dbReference type="EMBL" id="KAE9985544.1"/>
    </source>
</evidence>
<dbReference type="InterPro" id="IPR047146">
    <property type="entry name" value="Cyt_P450_E_CYP52_fungi"/>
</dbReference>
<keyword evidence="5 7" id="KW-0408">Iron</keyword>
<evidence type="ECO:0000256" key="6">
    <source>
        <dbReference type="ARBA" id="ARBA00023033"/>
    </source>
</evidence>
<dbReference type="GO" id="GO:0004497">
    <property type="term" value="F:monooxygenase activity"/>
    <property type="evidence" value="ECO:0007669"/>
    <property type="project" value="UniProtKB-KW"/>
</dbReference>
<comment type="similarity">
    <text evidence="2 8">Belongs to the cytochrome P450 family.</text>
</comment>
<evidence type="ECO:0000256" key="8">
    <source>
        <dbReference type="RuleBase" id="RU000461"/>
    </source>
</evidence>
<dbReference type="PANTHER" id="PTHR24287">
    <property type="entry name" value="P450, PUTATIVE (EUROFUNG)-RELATED"/>
    <property type="match status" value="1"/>
</dbReference>
<dbReference type="InterPro" id="IPR017972">
    <property type="entry name" value="Cyt_P450_CS"/>
</dbReference>
<dbReference type="AlphaFoldDB" id="A0A8H3VAV1"/>
<dbReference type="GO" id="GO:0005506">
    <property type="term" value="F:iron ion binding"/>
    <property type="evidence" value="ECO:0007669"/>
    <property type="project" value="InterPro"/>
</dbReference>
<dbReference type="InterPro" id="IPR036396">
    <property type="entry name" value="Cyt_P450_sf"/>
</dbReference>
<protein>
    <submittedName>
        <fullName evidence="9">Uncharacterized protein</fullName>
    </submittedName>
</protein>
<dbReference type="PRINTS" id="PR00465">
    <property type="entry name" value="EP450IV"/>
</dbReference>
<dbReference type="SUPFAM" id="SSF48264">
    <property type="entry name" value="Cytochrome P450"/>
    <property type="match status" value="1"/>
</dbReference>
<evidence type="ECO:0000256" key="5">
    <source>
        <dbReference type="ARBA" id="ARBA00023004"/>
    </source>
</evidence>
<keyword evidence="10" id="KW-1185">Reference proteome</keyword>
<dbReference type="GO" id="GO:0020037">
    <property type="term" value="F:heme binding"/>
    <property type="evidence" value="ECO:0007669"/>
    <property type="project" value="InterPro"/>
</dbReference>
<accession>A0A8H3VAV1</accession>
<gene>
    <name evidence="9" type="ORF">EG327_004659</name>
</gene>
<keyword evidence="3 7" id="KW-0479">Metal-binding</keyword>
<dbReference type="Gene3D" id="1.10.630.10">
    <property type="entry name" value="Cytochrome P450"/>
    <property type="match status" value="1"/>
</dbReference>
<evidence type="ECO:0000256" key="3">
    <source>
        <dbReference type="ARBA" id="ARBA00022723"/>
    </source>
</evidence>
<dbReference type="PRINTS" id="PR00385">
    <property type="entry name" value="P450"/>
</dbReference>
<comment type="cofactor">
    <cofactor evidence="1 7">
        <name>heme</name>
        <dbReference type="ChEBI" id="CHEBI:30413"/>
    </cofactor>
</comment>
<dbReference type="GO" id="GO:0016705">
    <property type="term" value="F:oxidoreductase activity, acting on paired donors, with incorporation or reduction of molecular oxygen"/>
    <property type="evidence" value="ECO:0007669"/>
    <property type="project" value="InterPro"/>
</dbReference>
<dbReference type="Pfam" id="PF00067">
    <property type="entry name" value="p450"/>
    <property type="match status" value="1"/>
</dbReference>
<name>A0A8H3VAV1_VENIN</name>
<evidence type="ECO:0000256" key="1">
    <source>
        <dbReference type="ARBA" id="ARBA00001971"/>
    </source>
</evidence>
<evidence type="ECO:0000313" key="10">
    <source>
        <dbReference type="Proteomes" id="UP000490939"/>
    </source>
</evidence>
<dbReference type="PROSITE" id="PS00086">
    <property type="entry name" value="CYTOCHROME_P450"/>
    <property type="match status" value="1"/>
</dbReference>
<keyword evidence="7 8" id="KW-0349">Heme</keyword>
<organism evidence="9 10">
    <name type="scientific">Venturia inaequalis</name>
    <name type="common">Apple scab fungus</name>
    <dbReference type="NCBI Taxonomy" id="5025"/>
    <lineage>
        <taxon>Eukaryota</taxon>
        <taxon>Fungi</taxon>
        <taxon>Dikarya</taxon>
        <taxon>Ascomycota</taxon>
        <taxon>Pezizomycotina</taxon>
        <taxon>Dothideomycetes</taxon>
        <taxon>Pleosporomycetidae</taxon>
        <taxon>Venturiales</taxon>
        <taxon>Venturiaceae</taxon>
        <taxon>Venturia</taxon>
    </lineage>
</organism>
<dbReference type="OrthoDB" id="1470350at2759"/>
<sequence>MPYLQNVLNETLRLYPSVPVNTRTAINNTILPTGGGPDRKSPVFVPKGSAIAYSVYSMHRRPDLYGMDAEIFRPERWDEDMPKDKDPTTARWGYLPFNGGPRICIGMDFALTEAAYTVVRILEAFPTILLPGGELIELIGVEKQTTTLVVSITNGCKVEIR</sequence>
<dbReference type="PANTHER" id="PTHR24287:SF18">
    <property type="entry name" value="CYTOCHROME P450 MONOOXYGENASE APDE-RELATED"/>
    <property type="match status" value="1"/>
</dbReference>
<feature type="binding site" description="axial binding residue" evidence="7">
    <location>
        <position position="104"/>
    </location>
    <ligand>
        <name>heme</name>
        <dbReference type="ChEBI" id="CHEBI:30413"/>
    </ligand>
    <ligandPart>
        <name>Fe</name>
        <dbReference type="ChEBI" id="CHEBI:18248"/>
    </ligandPart>
</feature>
<dbReference type="Proteomes" id="UP000490939">
    <property type="component" value="Unassembled WGS sequence"/>
</dbReference>